<dbReference type="Pfam" id="PF22570">
    <property type="entry name" value="LiaF-TM"/>
    <property type="match status" value="1"/>
</dbReference>
<keyword evidence="2" id="KW-0472">Membrane</keyword>
<accession>A0A9Q4B0A0</accession>
<evidence type="ECO:0000256" key="1">
    <source>
        <dbReference type="SAM" id="MobiDB-lite"/>
    </source>
</evidence>
<keyword evidence="2" id="KW-1133">Transmembrane helix</keyword>
<feature type="transmembrane region" description="Helical" evidence="2">
    <location>
        <begin position="69"/>
        <end position="91"/>
    </location>
</feature>
<feature type="domain" description="LiaF transmembrane" evidence="4">
    <location>
        <begin position="4"/>
        <end position="118"/>
    </location>
</feature>
<name>A0A9Q4B0A0_SALAG</name>
<dbReference type="RefSeq" id="WP_257820508.1">
    <property type="nucleotide sequence ID" value="NZ_JABXYM010000001.1"/>
</dbReference>
<dbReference type="InterPro" id="IPR054331">
    <property type="entry name" value="LiaF_TM"/>
</dbReference>
<protein>
    <submittedName>
        <fullName evidence="5">Cell wall-active antibiotics response protein</fullName>
    </submittedName>
</protein>
<dbReference type="EMBL" id="JABXYM010000001">
    <property type="protein sequence ID" value="MCR6095771.1"/>
    <property type="molecule type" value="Genomic_DNA"/>
</dbReference>
<evidence type="ECO:0000259" key="3">
    <source>
        <dbReference type="Pfam" id="PF09922"/>
    </source>
</evidence>
<feature type="compositionally biased region" description="Basic residues" evidence="1">
    <location>
        <begin position="134"/>
        <end position="144"/>
    </location>
</feature>
<dbReference type="NCBIfam" id="NF040535">
    <property type="entry name" value="LiaF_C_term"/>
    <property type="match status" value="1"/>
</dbReference>
<gene>
    <name evidence="5" type="ORF">HXA33_04375</name>
</gene>
<organism evidence="5 6">
    <name type="scientific">Salipaludibacillus agaradhaerens</name>
    <name type="common">Bacillus agaradhaerens</name>
    <dbReference type="NCBI Taxonomy" id="76935"/>
    <lineage>
        <taxon>Bacteria</taxon>
        <taxon>Bacillati</taxon>
        <taxon>Bacillota</taxon>
        <taxon>Bacilli</taxon>
        <taxon>Bacillales</taxon>
        <taxon>Bacillaceae</taxon>
    </lineage>
</organism>
<evidence type="ECO:0000256" key="2">
    <source>
        <dbReference type="SAM" id="Phobius"/>
    </source>
</evidence>
<dbReference type="AlphaFoldDB" id="A0A9Q4B0A0"/>
<evidence type="ECO:0000313" key="5">
    <source>
        <dbReference type="EMBL" id="MCR6095771.1"/>
    </source>
</evidence>
<keyword evidence="2" id="KW-0812">Transmembrane</keyword>
<feature type="region of interest" description="Disordered" evidence="1">
    <location>
        <begin position="134"/>
        <end position="166"/>
    </location>
</feature>
<keyword evidence="6" id="KW-1185">Reference proteome</keyword>
<reference evidence="5" key="1">
    <citation type="submission" date="2020-06" db="EMBL/GenBank/DDBJ databases">
        <title>Insight into the genomes of haloalkaliphilic bacilli from Kenyan soda lakes.</title>
        <authorList>
            <person name="Mwirichia R."/>
            <person name="Villamizar G.C."/>
            <person name="Poehlein A."/>
            <person name="Mugweru J."/>
            <person name="Kipnyargis A."/>
            <person name="Kiplimo D."/>
            <person name="Orwa P."/>
            <person name="Daniel R."/>
        </authorList>
    </citation>
    <scope>NUCLEOTIDE SEQUENCE</scope>
    <source>
        <strain evidence="5">B1096_S55</strain>
    </source>
</reference>
<dbReference type="Pfam" id="PF09922">
    <property type="entry name" value="LiaF-like_C"/>
    <property type="match status" value="1"/>
</dbReference>
<dbReference type="Proteomes" id="UP001057753">
    <property type="component" value="Unassembled WGS sequence"/>
</dbReference>
<feature type="transmembrane region" description="Helical" evidence="2">
    <location>
        <begin position="97"/>
        <end position="115"/>
    </location>
</feature>
<proteinExistence type="predicted"/>
<dbReference type="InterPro" id="IPR024425">
    <property type="entry name" value="LiaF-like_C"/>
</dbReference>
<feature type="domain" description="Cell wall-active antibiotics response LiaF-like C-terminal" evidence="3">
    <location>
        <begin position="175"/>
        <end position="287"/>
    </location>
</feature>
<evidence type="ECO:0000259" key="4">
    <source>
        <dbReference type="Pfam" id="PF22570"/>
    </source>
</evidence>
<comment type="caution">
    <text evidence="5">The sequence shown here is derived from an EMBL/GenBank/DDBJ whole genome shotgun (WGS) entry which is preliminary data.</text>
</comment>
<dbReference type="InterPro" id="IPR047793">
    <property type="entry name" value="LiaF_C"/>
</dbReference>
<evidence type="ECO:0000313" key="6">
    <source>
        <dbReference type="Proteomes" id="UP001057753"/>
    </source>
</evidence>
<sequence>MKKFIGSIILITGILFLLVNTGTIDASVISILTTFWPVIVIVLGVKFLFEGIVFFFHGLKRDRWHIGKILWGAAVLSGGVVLLGNQADWFYYSLRDFWSWTWPIIIVYLGFKVLFDRDTYVEVSLDSDDMEKVKRQKKQKRKKTRGENRFPPSYTTTNREQTEGKEWTKKNHRIFIGEMTLGRQPWEPDGVYVNMGIGSIELDLTKAILKEGDNVIDVTNWIGSVEIYVPKQMAVQADAEVKLGEVTLFDDNHSGTGRHATYTSPGFHDAEKRLILNVALSIGDVEVLTVD</sequence>
<feature type="transmembrane region" description="Helical" evidence="2">
    <location>
        <begin position="36"/>
        <end position="57"/>
    </location>
</feature>